<dbReference type="PROSITE" id="PS51257">
    <property type="entry name" value="PROKAR_LIPOPROTEIN"/>
    <property type="match status" value="1"/>
</dbReference>
<evidence type="ECO:0000313" key="2">
    <source>
        <dbReference type="EMBL" id="AZH24585.1"/>
    </source>
</evidence>
<feature type="region of interest" description="Disordered" evidence="1">
    <location>
        <begin position="135"/>
        <end position="160"/>
    </location>
</feature>
<dbReference type="Proteomes" id="UP000282007">
    <property type="component" value="Chromosome"/>
</dbReference>
<evidence type="ECO:0000313" key="3">
    <source>
        <dbReference type="EMBL" id="RMB23757.1"/>
    </source>
</evidence>
<evidence type="ECO:0000256" key="1">
    <source>
        <dbReference type="SAM" id="MobiDB-lite"/>
    </source>
</evidence>
<sequence length="184" mass="19523">MPLTRRTLLGSACVLTGLSGCLGGSESSPTGTPTATPTPTATRTGTVIAESCSASDPPAPTGAATDPKPYPEQPSELSRESVGSFVEAYERVYQYNSMLAEYPDKIGRLNDLDVSINEITVTVEEETFVVGVTGQTNTGITTDDGGGSETPTQTPLPMGHWPFETTYKVSDEFVRRGGTVYECW</sequence>
<dbReference type="EMBL" id="REFS01000002">
    <property type="protein sequence ID" value="RMB23757.1"/>
    <property type="molecule type" value="Genomic_DNA"/>
</dbReference>
<protein>
    <submittedName>
        <fullName evidence="3">Uncharacterized protein</fullName>
    </submittedName>
</protein>
<dbReference type="RefSeq" id="WP_124897010.1">
    <property type="nucleotide sequence ID" value="NZ_CP034145.1"/>
</dbReference>
<proteinExistence type="predicted"/>
<dbReference type="EMBL" id="CP034145">
    <property type="protein sequence ID" value="AZH24585.1"/>
    <property type="molecule type" value="Genomic_DNA"/>
</dbReference>
<dbReference type="Proteomes" id="UP000277326">
    <property type="component" value="Unassembled WGS sequence"/>
</dbReference>
<dbReference type="GeneID" id="38470409"/>
<reference evidence="3 4" key="1">
    <citation type="journal article" date="2015" name="Stand. Genomic Sci.">
        <title>Genomic Encyclopedia of Bacterial and Archaeal Type Strains, Phase III: the genomes of soil and plant-associated and newly described type strains.</title>
        <authorList>
            <person name="Whitman W.B."/>
            <person name="Woyke T."/>
            <person name="Klenk H.P."/>
            <person name="Zhou Y."/>
            <person name="Lilburn T.G."/>
            <person name="Beck B.J."/>
            <person name="De Vos P."/>
            <person name="Vandamme P."/>
            <person name="Eisen J.A."/>
            <person name="Garrity G."/>
            <person name="Hugenholtz P."/>
            <person name="Kyrpides N.C."/>
        </authorList>
    </citation>
    <scope>NUCLEOTIDE SEQUENCE [LARGE SCALE GENOMIC DNA]</scope>
    <source>
        <strain evidence="3 4">CGMCC 1.10124</strain>
    </source>
</reference>
<dbReference type="KEGG" id="haer:DU502_03945"/>
<name>A0A3M0DPX9_9EURY</name>
<reference evidence="2 5" key="2">
    <citation type="submission" date="2018-07" db="EMBL/GenBank/DDBJ databases">
        <title>Genome sequences of Haloplanus aerogenes JCM 16430T.</title>
        <authorList>
            <person name="Kim Y.B."/>
            <person name="Roh S.W."/>
        </authorList>
    </citation>
    <scope>NUCLEOTIDE SEQUENCE [LARGE SCALE GENOMIC DNA]</scope>
    <source>
        <strain evidence="2 5">JCM 16430</strain>
    </source>
</reference>
<feature type="compositionally biased region" description="Low complexity" evidence="1">
    <location>
        <begin position="23"/>
        <end position="46"/>
    </location>
</feature>
<organism evidence="3 4">
    <name type="scientific">Haloplanus aerogenes</name>
    <dbReference type="NCBI Taxonomy" id="660522"/>
    <lineage>
        <taxon>Archaea</taxon>
        <taxon>Methanobacteriati</taxon>
        <taxon>Methanobacteriota</taxon>
        <taxon>Stenosarchaea group</taxon>
        <taxon>Halobacteria</taxon>
        <taxon>Halobacteriales</taxon>
        <taxon>Haloferacaceae</taxon>
        <taxon>Haloplanus</taxon>
    </lineage>
</organism>
<reference evidence="3" key="3">
    <citation type="submission" date="2018-10" db="EMBL/GenBank/DDBJ databases">
        <authorList>
            <person name="Whitman W."/>
            <person name="Huntemann M."/>
            <person name="Clum A."/>
            <person name="Pillay M."/>
            <person name="Palaniappan K."/>
            <person name="Varghese N."/>
            <person name="Mikhailova N."/>
            <person name="Stamatis D."/>
            <person name="Reddy T."/>
            <person name="Daum C."/>
            <person name="Shapiro N."/>
            <person name="Ivanova N."/>
            <person name="Kyrpides N."/>
            <person name="Woyke T."/>
        </authorList>
    </citation>
    <scope>NUCLEOTIDE SEQUENCE</scope>
    <source>
        <strain evidence="3">CGMCC 1.10124</strain>
    </source>
</reference>
<gene>
    <name evidence="3" type="ORF">ATH50_0987</name>
    <name evidence="2" type="ORF">DU502_03945</name>
</gene>
<evidence type="ECO:0000313" key="4">
    <source>
        <dbReference type="Proteomes" id="UP000277326"/>
    </source>
</evidence>
<accession>A0A3M0DPX9</accession>
<keyword evidence="5" id="KW-1185">Reference proteome</keyword>
<dbReference type="OrthoDB" id="346496at2157"/>
<evidence type="ECO:0000313" key="5">
    <source>
        <dbReference type="Proteomes" id="UP000282007"/>
    </source>
</evidence>
<feature type="region of interest" description="Disordered" evidence="1">
    <location>
        <begin position="23"/>
        <end position="81"/>
    </location>
</feature>
<feature type="compositionally biased region" description="Low complexity" evidence="1">
    <location>
        <begin position="53"/>
        <end position="67"/>
    </location>
</feature>
<dbReference type="AlphaFoldDB" id="A0A3M0DPX9"/>